<evidence type="ECO:0008006" key="3">
    <source>
        <dbReference type="Google" id="ProtNLM"/>
    </source>
</evidence>
<evidence type="ECO:0000313" key="2">
    <source>
        <dbReference type="Proteomes" id="UP000031163"/>
    </source>
</evidence>
<dbReference type="Proteomes" id="UP000031163">
    <property type="component" value="Chromosome"/>
</dbReference>
<dbReference type="RefSeq" id="WP_039651025.1">
    <property type="nucleotide sequence ID" value="NZ_CP007770.1"/>
</dbReference>
<organism evidence="1 2">
    <name type="scientific">Campylobacter insulaenigrae NCTC 12927</name>
    <dbReference type="NCBI Taxonomy" id="1031564"/>
    <lineage>
        <taxon>Bacteria</taxon>
        <taxon>Pseudomonadati</taxon>
        <taxon>Campylobacterota</taxon>
        <taxon>Epsilonproteobacteria</taxon>
        <taxon>Campylobacterales</taxon>
        <taxon>Campylobacteraceae</taxon>
        <taxon>Campylobacter</taxon>
    </lineage>
</organism>
<evidence type="ECO:0000313" key="1">
    <source>
        <dbReference type="EMBL" id="AJC88340.1"/>
    </source>
</evidence>
<gene>
    <name evidence="1" type="ORF">CINS_1384</name>
</gene>
<dbReference type="STRING" id="1031564.CINS_1384"/>
<dbReference type="KEGG" id="cis:CINS_1384"/>
<dbReference type="HOGENOM" id="CLU_087243_0_0_7"/>
<reference evidence="1 2" key="1">
    <citation type="journal article" date="2014" name="Genome Biol. Evol.">
        <title>Comparative Genomics of the Campylobacter lari Group.</title>
        <authorList>
            <person name="Miller W.G."/>
            <person name="Yee E."/>
            <person name="Chapman M.H."/>
            <person name="Smith T.P."/>
            <person name="Bono J.L."/>
            <person name="Huynh S."/>
            <person name="Parker C.T."/>
            <person name="Vandamme P."/>
            <person name="Luong K."/>
            <person name="Korlach J."/>
        </authorList>
    </citation>
    <scope>NUCLEOTIDE SEQUENCE [LARGE SCALE GENOMIC DNA]</scope>
    <source>
        <strain evidence="1 2">NCTC 12927</strain>
    </source>
</reference>
<accession>A0A0A8H3U5</accession>
<protein>
    <recommendedName>
        <fullName evidence="3">NADH dehydrogenase I subunit F</fullName>
    </recommendedName>
</protein>
<dbReference type="EMBL" id="CP007770">
    <property type="protein sequence ID" value="AJC88340.1"/>
    <property type="molecule type" value="Genomic_DNA"/>
</dbReference>
<dbReference type="GeneID" id="74432165"/>
<sequence length="237" mass="26937">MQLAAYQEGLNALCFVDLLSLENPNLNTKLNKSKNINISCIQDPSLNATFYKCEIASISFVLALLCKMSMNGFDDLDEGYLSAESCFGEEEALEILEFLQNARCIIFDKNLKKHKDYENIKFFLVKLCQNFSLDLICSDEQCEELKIQKDFDKLLELDNFDGIVVLKSTLKESSLHCSPSFALIAKVKDKDFIELKLNNKVFNTQVKIDTNLKGTVALYDYKSDVFAFAKAQIKVIK</sequence>
<dbReference type="AlphaFoldDB" id="A0A0A8H3U5"/>
<proteinExistence type="predicted"/>
<name>A0A0A8H3U5_9BACT</name>